<keyword evidence="1" id="KW-0732">Signal</keyword>
<sequence>MAMRMIMVMMIMVIINKAITESDIPDLVIQLPFTDLTFIIQFSEIPAAVIKWSVKPYPLPTLPSTYIYQLMRVLLL</sequence>
<reference evidence="2" key="1">
    <citation type="submission" date="2015-07" db="EMBL/GenBank/DDBJ databases">
        <title>MeaNS - Measles Nucleotide Surveillance Program.</title>
        <authorList>
            <person name="Tran T."/>
            <person name="Druce J."/>
        </authorList>
    </citation>
    <scope>NUCLEOTIDE SEQUENCE</scope>
    <source>
        <strain evidence="2">UCB-OBI-ISO-001</strain>
        <tissue evidence="2">Gonad</tissue>
    </source>
</reference>
<evidence type="ECO:0008006" key="3">
    <source>
        <dbReference type="Google" id="ProtNLM"/>
    </source>
</evidence>
<name>A0A0L8HBL8_OCTBM</name>
<dbReference type="AlphaFoldDB" id="A0A0L8HBL8"/>
<proteinExistence type="predicted"/>
<gene>
    <name evidence="2" type="ORF">OCBIM_22018148mg</name>
</gene>
<feature type="signal peptide" evidence="1">
    <location>
        <begin position="1"/>
        <end position="20"/>
    </location>
</feature>
<protein>
    <recommendedName>
        <fullName evidence="3">Secreted protein</fullName>
    </recommendedName>
</protein>
<evidence type="ECO:0000256" key="1">
    <source>
        <dbReference type="SAM" id="SignalP"/>
    </source>
</evidence>
<organism evidence="2">
    <name type="scientific">Octopus bimaculoides</name>
    <name type="common">California two-spotted octopus</name>
    <dbReference type="NCBI Taxonomy" id="37653"/>
    <lineage>
        <taxon>Eukaryota</taxon>
        <taxon>Metazoa</taxon>
        <taxon>Spiralia</taxon>
        <taxon>Lophotrochozoa</taxon>
        <taxon>Mollusca</taxon>
        <taxon>Cephalopoda</taxon>
        <taxon>Coleoidea</taxon>
        <taxon>Octopodiformes</taxon>
        <taxon>Octopoda</taxon>
        <taxon>Incirrata</taxon>
        <taxon>Octopodidae</taxon>
        <taxon>Octopus</taxon>
    </lineage>
</organism>
<dbReference type="EMBL" id="KQ418577">
    <property type="protein sequence ID" value="KOF86661.1"/>
    <property type="molecule type" value="Genomic_DNA"/>
</dbReference>
<accession>A0A0L8HBL8</accession>
<evidence type="ECO:0000313" key="2">
    <source>
        <dbReference type="EMBL" id="KOF86661.1"/>
    </source>
</evidence>
<feature type="chain" id="PRO_5005583607" description="Secreted protein" evidence="1">
    <location>
        <begin position="21"/>
        <end position="76"/>
    </location>
</feature>